<organism evidence="1 2">
    <name type="scientific">Araneus ventricosus</name>
    <name type="common">Orbweaver spider</name>
    <name type="synonym">Epeira ventricosa</name>
    <dbReference type="NCBI Taxonomy" id="182803"/>
    <lineage>
        <taxon>Eukaryota</taxon>
        <taxon>Metazoa</taxon>
        <taxon>Ecdysozoa</taxon>
        <taxon>Arthropoda</taxon>
        <taxon>Chelicerata</taxon>
        <taxon>Arachnida</taxon>
        <taxon>Araneae</taxon>
        <taxon>Araneomorphae</taxon>
        <taxon>Entelegynae</taxon>
        <taxon>Araneoidea</taxon>
        <taxon>Araneidae</taxon>
        <taxon>Araneus</taxon>
    </lineage>
</organism>
<sequence>MHFHMRHRCRKEYSFTRRLKRIPEMMQNRYNKISTFKSCNKRTAGQNELKILERWRFTWYTLRTEDVAEEMEELLCHQIVDRIKSDSQKLFIPLVLRDHRIILPRFWRVSIQSYNCTSLAKVSKTWFAQSYK</sequence>
<accession>A0A4Y2RJR7</accession>
<evidence type="ECO:0000313" key="1">
    <source>
        <dbReference type="EMBL" id="GBN76047.1"/>
    </source>
</evidence>
<keyword evidence="2" id="KW-1185">Reference proteome</keyword>
<evidence type="ECO:0000313" key="2">
    <source>
        <dbReference type="Proteomes" id="UP000499080"/>
    </source>
</evidence>
<comment type="caution">
    <text evidence="1">The sequence shown here is derived from an EMBL/GenBank/DDBJ whole genome shotgun (WGS) entry which is preliminary data.</text>
</comment>
<name>A0A4Y2RJR7_ARAVE</name>
<gene>
    <name evidence="1" type="ORF">AVEN_117844_1</name>
</gene>
<proteinExistence type="predicted"/>
<protein>
    <submittedName>
        <fullName evidence="1">Uncharacterized protein</fullName>
    </submittedName>
</protein>
<dbReference type="EMBL" id="BGPR01017404">
    <property type="protein sequence ID" value="GBN76047.1"/>
    <property type="molecule type" value="Genomic_DNA"/>
</dbReference>
<dbReference type="AlphaFoldDB" id="A0A4Y2RJR7"/>
<reference evidence="1 2" key="1">
    <citation type="journal article" date="2019" name="Sci. Rep.">
        <title>Orb-weaving spider Araneus ventricosus genome elucidates the spidroin gene catalogue.</title>
        <authorList>
            <person name="Kono N."/>
            <person name="Nakamura H."/>
            <person name="Ohtoshi R."/>
            <person name="Moran D.A.P."/>
            <person name="Shinohara A."/>
            <person name="Yoshida Y."/>
            <person name="Fujiwara M."/>
            <person name="Mori M."/>
            <person name="Tomita M."/>
            <person name="Arakawa K."/>
        </authorList>
    </citation>
    <scope>NUCLEOTIDE SEQUENCE [LARGE SCALE GENOMIC DNA]</scope>
</reference>
<dbReference type="Proteomes" id="UP000499080">
    <property type="component" value="Unassembled WGS sequence"/>
</dbReference>